<keyword evidence="3" id="KW-1185">Reference proteome</keyword>
<sequence length="64" mass="6875">MDVIGVWRKSSYSSGNGGNCVEVAGGARGVAVRDTKERTRGMLWVSPSGWRGFLAAVKVGEFDR</sequence>
<evidence type="ECO:0000313" key="2">
    <source>
        <dbReference type="EMBL" id="MFC6084995.1"/>
    </source>
</evidence>
<dbReference type="EMBL" id="JBHSRF010000053">
    <property type="protein sequence ID" value="MFC6084995.1"/>
    <property type="molecule type" value="Genomic_DNA"/>
</dbReference>
<feature type="domain" description="DUF397" evidence="1">
    <location>
        <begin position="6"/>
        <end position="58"/>
    </location>
</feature>
<organism evidence="2 3">
    <name type="scientific">Sphaerisporangium aureirubrum</name>
    <dbReference type="NCBI Taxonomy" id="1544736"/>
    <lineage>
        <taxon>Bacteria</taxon>
        <taxon>Bacillati</taxon>
        <taxon>Actinomycetota</taxon>
        <taxon>Actinomycetes</taxon>
        <taxon>Streptosporangiales</taxon>
        <taxon>Streptosporangiaceae</taxon>
        <taxon>Sphaerisporangium</taxon>
    </lineage>
</organism>
<proteinExistence type="predicted"/>
<dbReference type="InterPro" id="IPR007278">
    <property type="entry name" value="DUF397"/>
</dbReference>
<evidence type="ECO:0000313" key="3">
    <source>
        <dbReference type="Proteomes" id="UP001596137"/>
    </source>
</evidence>
<dbReference type="RefSeq" id="WP_380758658.1">
    <property type="nucleotide sequence ID" value="NZ_JBHSRF010000053.1"/>
</dbReference>
<reference evidence="3" key="1">
    <citation type="journal article" date="2019" name="Int. J. Syst. Evol. Microbiol.">
        <title>The Global Catalogue of Microorganisms (GCM) 10K type strain sequencing project: providing services to taxonomists for standard genome sequencing and annotation.</title>
        <authorList>
            <consortium name="The Broad Institute Genomics Platform"/>
            <consortium name="The Broad Institute Genome Sequencing Center for Infectious Disease"/>
            <person name="Wu L."/>
            <person name="Ma J."/>
        </authorList>
    </citation>
    <scope>NUCLEOTIDE SEQUENCE [LARGE SCALE GENOMIC DNA]</scope>
    <source>
        <strain evidence="3">JCM 30346</strain>
    </source>
</reference>
<name>A0ABW1NQ78_9ACTN</name>
<dbReference type="Proteomes" id="UP001596137">
    <property type="component" value="Unassembled WGS sequence"/>
</dbReference>
<evidence type="ECO:0000259" key="1">
    <source>
        <dbReference type="Pfam" id="PF04149"/>
    </source>
</evidence>
<dbReference type="Pfam" id="PF04149">
    <property type="entry name" value="DUF397"/>
    <property type="match status" value="1"/>
</dbReference>
<comment type="caution">
    <text evidence="2">The sequence shown here is derived from an EMBL/GenBank/DDBJ whole genome shotgun (WGS) entry which is preliminary data.</text>
</comment>
<protein>
    <submittedName>
        <fullName evidence="2">DUF397 domain-containing protein</fullName>
    </submittedName>
</protein>
<gene>
    <name evidence="2" type="ORF">ACFP1K_27800</name>
</gene>
<accession>A0ABW1NQ78</accession>